<evidence type="ECO:0000313" key="2">
    <source>
        <dbReference type="EMBL" id="JAT02753.1"/>
    </source>
</evidence>
<feature type="non-terminal residue" evidence="2">
    <location>
        <position position="1"/>
    </location>
</feature>
<feature type="chain" id="PRO_5008586199" description="SXP/RAL-2 family protein Ani s 5-like cation-binding domain-containing protein" evidence="1">
    <location>
        <begin position="26"/>
        <end position="279"/>
    </location>
</feature>
<proteinExistence type="predicted"/>
<evidence type="ECO:0000256" key="1">
    <source>
        <dbReference type="SAM" id="SignalP"/>
    </source>
</evidence>
<organism evidence="2">
    <name type="scientific">Homalodisca liturata</name>
    <dbReference type="NCBI Taxonomy" id="320908"/>
    <lineage>
        <taxon>Eukaryota</taxon>
        <taxon>Metazoa</taxon>
        <taxon>Ecdysozoa</taxon>
        <taxon>Arthropoda</taxon>
        <taxon>Hexapoda</taxon>
        <taxon>Insecta</taxon>
        <taxon>Pterygota</taxon>
        <taxon>Neoptera</taxon>
        <taxon>Paraneoptera</taxon>
        <taxon>Hemiptera</taxon>
        <taxon>Auchenorrhyncha</taxon>
        <taxon>Membracoidea</taxon>
        <taxon>Cicadellidae</taxon>
        <taxon>Cicadellinae</taxon>
        <taxon>Proconiini</taxon>
        <taxon>Homalodisca</taxon>
    </lineage>
</organism>
<evidence type="ECO:0008006" key="3">
    <source>
        <dbReference type="Google" id="ProtNLM"/>
    </source>
</evidence>
<protein>
    <recommendedName>
        <fullName evidence="3">SXP/RAL-2 family protein Ani s 5-like cation-binding domain-containing protein</fullName>
    </recommendedName>
</protein>
<dbReference type="AlphaFoldDB" id="A0A1B6JUB5"/>
<accession>A0A1B6JUB5</accession>
<gene>
    <name evidence="2" type="ORF">g.12740</name>
</gene>
<keyword evidence="1" id="KW-0732">Signal</keyword>
<feature type="signal peptide" evidence="1">
    <location>
        <begin position="1"/>
        <end position="25"/>
    </location>
</feature>
<reference evidence="2" key="1">
    <citation type="submission" date="2015-11" db="EMBL/GenBank/DDBJ databases">
        <title>De novo transcriptome assembly of four potential Pierce s Disease insect vectors from Arizona vineyards.</title>
        <authorList>
            <person name="Tassone E.E."/>
        </authorList>
    </citation>
    <scope>NUCLEOTIDE SEQUENCE</scope>
</reference>
<dbReference type="EMBL" id="GECU01004954">
    <property type="protein sequence ID" value="JAT02753.1"/>
    <property type="molecule type" value="Transcribed_RNA"/>
</dbReference>
<sequence length="279" mass="27760">YKPQNTMSYKTIFLFFVVFLEGAWCHPATPASDSYGAQFSGQFTQDLASVINNIHNGVTKVTTPAFKFGIDTVPSLVATSIKSAAGRVSKMAEAGPEVIGKLATGVGNAVGGAATAGSALAGGALQIAGSGLGAVNGVVGSAAQAGVDIIGRLGGSTAGSANLAGNLGNALFTAAGDAAGSGVGLLSGNMGQLASSIGGRIAQGMTNAEQAAANFLSNSGLKNLENWVLTLSQQGQANLYNLLKSFLETIVNIQQSFENMIKSITISAGGSSSSSTTSS</sequence>
<name>A0A1B6JUB5_9HEMI</name>